<evidence type="ECO:0000313" key="2">
    <source>
        <dbReference type="EMBL" id="NKI19552.1"/>
    </source>
</evidence>
<accession>A0ABX1GMB0</accession>
<protein>
    <recommendedName>
        <fullName evidence="4">O-Antigen ligase</fullName>
    </recommendedName>
</protein>
<comment type="caution">
    <text evidence="2">The sequence shown here is derived from an EMBL/GenBank/DDBJ whole genome shotgun (WGS) entry which is preliminary data.</text>
</comment>
<keyword evidence="3" id="KW-1185">Reference proteome</keyword>
<feature type="transmembrane region" description="Helical" evidence="1">
    <location>
        <begin position="348"/>
        <end position="373"/>
    </location>
</feature>
<feature type="transmembrane region" description="Helical" evidence="1">
    <location>
        <begin position="231"/>
        <end position="251"/>
    </location>
</feature>
<keyword evidence="1" id="KW-0472">Membrane</keyword>
<feature type="transmembrane region" description="Helical" evidence="1">
    <location>
        <begin position="116"/>
        <end position="138"/>
    </location>
</feature>
<reference evidence="2 3" key="1">
    <citation type="submission" date="2020-04" db="EMBL/GenBank/DDBJ databases">
        <authorList>
            <person name="Yoon J."/>
        </authorList>
    </citation>
    <scope>NUCLEOTIDE SEQUENCE [LARGE SCALE GENOMIC DNA]</scope>
    <source>
        <strain evidence="2 3">KMU-166</strain>
    </source>
</reference>
<feature type="transmembrane region" description="Helical" evidence="1">
    <location>
        <begin position="38"/>
        <end position="55"/>
    </location>
</feature>
<keyword evidence="1" id="KW-0812">Transmembrane</keyword>
<feature type="transmembrane region" description="Helical" evidence="1">
    <location>
        <begin position="315"/>
        <end position="336"/>
    </location>
</feature>
<name>A0ABX1GMB0_9GAMM</name>
<dbReference type="RefSeq" id="WP_168452076.1">
    <property type="nucleotide sequence ID" value="NZ_JAAWWK010000009.1"/>
</dbReference>
<dbReference type="EMBL" id="JAAWWK010000009">
    <property type="protein sequence ID" value="NKI19552.1"/>
    <property type="molecule type" value="Genomic_DNA"/>
</dbReference>
<sequence length="390" mass="43989">MARLWRITSAEFLVFFSVWLVFNFNGLIDGAIIGRNGIPSWLILISAIWVVLYFNARRLVRFDRYSVLFFIFFVLCLPAFVSFYNFYSFSVLSILICIMISAGLKRQWTLSLSQKQLFFSVGIVIAFLSLVMFFYFTIIDRPRFGVDLIRPGYGYAIDRGVLLRLVGFADDPNFYVLGMIFPLLLGMSEKLKYRKIGIFIIVLSMILTFSRSGLVAVVAGLFVFYCKRIDIKHFVVALVFVGAAFGGIAVFDTLMGELKTSDNVTVERSFLSGMMSRNNLLSLALREEEIKLFGNGIGRAKEVIGIHSHNSYFDYIFDAGIIPFVFLLLIMAVSVYEAFKRPTLVSAYTISIMVGAAALSISYQPMLLLMVMISGRYRSELSSSPSELVG</sequence>
<gene>
    <name evidence="2" type="ORF">HCU74_19265</name>
</gene>
<dbReference type="Proteomes" id="UP000765845">
    <property type="component" value="Unassembled WGS sequence"/>
</dbReference>
<organism evidence="2 3">
    <name type="scientific">Spongiibacter thalassae</name>
    <dbReference type="NCBI Taxonomy" id="2721624"/>
    <lineage>
        <taxon>Bacteria</taxon>
        <taxon>Pseudomonadati</taxon>
        <taxon>Pseudomonadota</taxon>
        <taxon>Gammaproteobacteria</taxon>
        <taxon>Cellvibrionales</taxon>
        <taxon>Spongiibacteraceae</taxon>
        <taxon>Spongiibacter</taxon>
    </lineage>
</organism>
<keyword evidence="1" id="KW-1133">Transmembrane helix</keyword>
<feature type="transmembrane region" description="Helical" evidence="1">
    <location>
        <begin position="12"/>
        <end position="32"/>
    </location>
</feature>
<feature type="transmembrane region" description="Helical" evidence="1">
    <location>
        <begin position="86"/>
        <end position="104"/>
    </location>
</feature>
<evidence type="ECO:0008006" key="4">
    <source>
        <dbReference type="Google" id="ProtNLM"/>
    </source>
</evidence>
<feature type="transmembrane region" description="Helical" evidence="1">
    <location>
        <begin position="200"/>
        <end position="225"/>
    </location>
</feature>
<evidence type="ECO:0000313" key="3">
    <source>
        <dbReference type="Proteomes" id="UP000765845"/>
    </source>
</evidence>
<evidence type="ECO:0000256" key="1">
    <source>
        <dbReference type="SAM" id="Phobius"/>
    </source>
</evidence>
<proteinExistence type="predicted"/>